<accession>A0ABU7ARC8</accession>
<dbReference type="EMBL" id="JAHUTI010024129">
    <property type="protein sequence ID" value="MED6240425.1"/>
    <property type="molecule type" value="Genomic_DNA"/>
</dbReference>
<organism evidence="2 3">
    <name type="scientific">Ataeniobius toweri</name>
    <dbReference type="NCBI Taxonomy" id="208326"/>
    <lineage>
        <taxon>Eukaryota</taxon>
        <taxon>Metazoa</taxon>
        <taxon>Chordata</taxon>
        <taxon>Craniata</taxon>
        <taxon>Vertebrata</taxon>
        <taxon>Euteleostomi</taxon>
        <taxon>Actinopterygii</taxon>
        <taxon>Neopterygii</taxon>
        <taxon>Teleostei</taxon>
        <taxon>Neoteleostei</taxon>
        <taxon>Acanthomorphata</taxon>
        <taxon>Ovalentaria</taxon>
        <taxon>Atherinomorphae</taxon>
        <taxon>Cyprinodontiformes</taxon>
        <taxon>Goodeidae</taxon>
        <taxon>Ataeniobius</taxon>
    </lineage>
</organism>
<keyword evidence="3" id="KW-1185">Reference proteome</keyword>
<sequence>MGNRPGTPWTSRQSNAGHHRDTQDKQPSTPKDETTKGATSTFPSHRKYSWISASLFSLCLCSVLSNPQSVVADGRSH</sequence>
<evidence type="ECO:0000313" key="3">
    <source>
        <dbReference type="Proteomes" id="UP001345963"/>
    </source>
</evidence>
<feature type="region of interest" description="Disordered" evidence="1">
    <location>
        <begin position="1"/>
        <end position="43"/>
    </location>
</feature>
<feature type="compositionally biased region" description="Basic and acidic residues" evidence="1">
    <location>
        <begin position="18"/>
        <end position="35"/>
    </location>
</feature>
<comment type="caution">
    <text evidence="2">The sequence shown here is derived from an EMBL/GenBank/DDBJ whole genome shotgun (WGS) entry which is preliminary data.</text>
</comment>
<proteinExistence type="predicted"/>
<reference evidence="2 3" key="1">
    <citation type="submission" date="2021-07" db="EMBL/GenBank/DDBJ databases">
        <authorList>
            <person name="Palmer J.M."/>
        </authorList>
    </citation>
    <scope>NUCLEOTIDE SEQUENCE [LARGE SCALE GENOMIC DNA]</scope>
    <source>
        <strain evidence="2 3">AT_MEX2019</strain>
        <tissue evidence="2">Muscle</tissue>
    </source>
</reference>
<protein>
    <submittedName>
        <fullName evidence="2">Uncharacterized protein</fullName>
    </submittedName>
</protein>
<dbReference type="Proteomes" id="UP001345963">
    <property type="component" value="Unassembled WGS sequence"/>
</dbReference>
<name>A0ABU7ARC8_9TELE</name>
<evidence type="ECO:0000313" key="2">
    <source>
        <dbReference type="EMBL" id="MED6240425.1"/>
    </source>
</evidence>
<evidence type="ECO:0000256" key="1">
    <source>
        <dbReference type="SAM" id="MobiDB-lite"/>
    </source>
</evidence>
<gene>
    <name evidence="2" type="ORF">ATANTOWER_020908</name>
</gene>